<keyword evidence="3" id="KW-1185">Reference proteome</keyword>
<evidence type="ECO:0000313" key="3">
    <source>
        <dbReference type="Proteomes" id="UP000001508"/>
    </source>
</evidence>
<protein>
    <submittedName>
        <fullName evidence="2">ParB domain protein nuclease</fullName>
    </submittedName>
</protein>
<dbReference type="RefSeq" id="WP_013162974.1">
    <property type="nucleotide sequence ID" value="NC_014216.1"/>
</dbReference>
<dbReference type="eggNOG" id="COG1475">
    <property type="taxonomic scope" value="Bacteria"/>
</dbReference>
<dbReference type="Pfam" id="PF02195">
    <property type="entry name" value="ParB_N"/>
    <property type="match status" value="1"/>
</dbReference>
<feature type="domain" description="ParB-like N-terminal" evidence="1">
    <location>
        <begin position="13"/>
        <end position="101"/>
    </location>
</feature>
<dbReference type="EMBL" id="CP001940">
    <property type="protein sequence ID" value="ADH85444.1"/>
    <property type="molecule type" value="Genomic_DNA"/>
</dbReference>
<dbReference type="KEGG" id="dak:DaAHT2_0740"/>
<evidence type="ECO:0000313" key="2">
    <source>
        <dbReference type="EMBL" id="ADH85444.1"/>
    </source>
</evidence>
<dbReference type="InParanoid" id="D6Z1L9"/>
<dbReference type="AlphaFoldDB" id="D6Z1L9"/>
<dbReference type="HOGENOM" id="CLU_870769_0_0_7"/>
<gene>
    <name evidence="2" type="ordered locus">DaAHT2_0740</name>
</gene>
<name>D6Z1L9_DESAT</name>
<dbReference type="Gene3D" id="3.90.1530.30">
    <property type="match status" value="1"/>
</dbReference>
<dbReference type="InterPro" id="IPR003115">
    <property type="entry name" value="ParB_N"/>
</dbReference>
<dbReference type="OrthoDB" id="5432426at2"/>
<organism evidence="2 3">
    <name type="scientific">Desulfurivibrio alkaliphilus (strain DSM 19089 / UNIQEM U267 / AHT2)</name>
    <dbReference type="NCBI Taxonomy" id="589865"/>
    <lineage>
        <taxon>Bacteria</taxon>
        <taxon>Pseudomonadati</taxon>
        <taxon>Thermodesulfobacteriota</taxon>
        <taxon>Desulfobulbia</taxon>
        <taxon>Desulfobulbales</taxon>
        <taxon>Desulfobulbaceae</taxon>
        <taxon>Desulfurivibrio</taxon>
    </lineage>
</organism>
<sequence>MIAQGQIQRVLATQLDFADLSWRFSPIPVEEPDEALAVSIQRVGLLHPPIVYPRGDVYQLLSGQRRAWLAVRRFNCTALPCLVLPPAIGDDELLVLAHEAIACKRAPTVVELALFGRKVLELLAEEQLPALLSRLSGPAMTPFQLKRWAELAELEEPFAVALHQGRLQEPVAREMLTMSLPERLTIFELIELLQLSAGNQRKLTEICRELSRRRRVSIRQILAGEEIREILDHPEMNAPQQTAALMRHLTACRYPELTAAEQEFNTWQARLRLPDGWSVAPTRSFEDDQVTLTLPLANREILQQCLPRLQAALASENNF</sequence>
<proteinExistence type="predicted"/>
<accession>D6Z1L9</accession>
<dbReference type="SMART" id="SM00470">
    <property type="entry name" value="ParB"/>
    <property type="match status" value="1"/>
</dbReference>
<reference evidence="3" key="1">
    <citation type="submission" date="2010-02" db="EMBL/GenBank/DDBJ databases">
        <title>Complete sequence of Desulfurivibrio alkaliphilus AHT2.</title>
        <authorList>
            <consortium name="US DOE Joint Genome Institute"/>
            <person name="Pitluck S."/>
            <person name="Chertkov O."/>
            <person name="Detter J.C."/>
            <person name="Han C."/>
            <person name="Tapia R."/>
            <person name="Larimer F."/>
            <person name="Land M."/>
            <person name="Hauser L."/>
            <person name="Kyrpides N."/>
            <person name="Mikhailova N."/>
            <person name="Sorokin D.Y."/>
            <person name="Muyzer G."/>
            <person name="Woyke T."/>
        </authorList>
    </citation>
    <scope>NUCLEOTIDE SEQUENCE [LARGE SCALE GENOMIC DNA]</scope>
    <source>
        <strain evidence="3">DSM 19089 / UNIQEM U267 / AHT2</strain>
    </source>
</reference>
<evidence type="ECO:0000259" key="1">
    <source>
        <dbReference type="SMART" id="SM00470"/>
    </source>
</evidence>
<dbReference type="SUPFAM" id="SSF110849">
    <property type="entry name" value="ParB/Sulfiredoxin"/>
    <property type="match status" value="1"/>
</dbReference>
<dbReference type="Proteomes" id="UP000001508">
    <property type="component" value="Chromosome"/>
</dbReference>
<dbReference type="InterPro" id="IPR036086">
    <property type="entry name" value="ParB/Sulfiredoxin_sf"/>
</dbReference>
<dbReference type="STRING" id="589865.DaAHT2_0740"/>